<dbReference type="Proteomes" id="UP000198662">
    <property type="component" value="Unassembled WGS sequence"/>
</dbReference>
<keyword evidence="3" id="KW-1185">Reference proteome</keyword>
<dbReference type="AlphaFoldDB" id="A0A1G9M8C9"/>
<dbReference type="EMBL" id="FNGF01000008">
    <property type="protein sequence ID" value="SDL70201.1"/>
    <property type="molecule type" value="Genomic_DNA"/>
</dbReference>
<evidence type="ECO:0000313" key="2">
    <source>
        <dbReference type="EMBL" id="SDL70201.1"/>
    </source>
</evidence>
<name>A0A1G9M8C9_9ACTN</name>
<evidence type="ECO:0000313" key="3">
    <source>
        <dbReference type="Proteomes" id="UP000198662"/>
    </source>
</evidence>
<dbReference type="InterPro" id="IPR037401">
    <property type="entry name" value="SnoaL-like"/>
</dbReference>
<protein>
    <submittedName>
        <fullName evidence="2">SnoaL-like domain-containing protein</fullName>
    </submittedName>
</protein>
<feature type="domain" description="SnoaL-like" evidence="1">
    <location>
        <begin position="10"/>
        <end position="102"/>
    </location>
</feature>
<sequence>MAEPESTAGKYFASLEARDWDALHALLAEDVVYEMPQTRERVVGREPYIRFNQEYPGDWHLRTQRVVTEGRHAAALVDFWIGDDHEPACVWLDFDETGRITRITDFWPVPYVPPTGREHLVERY</sequence>
<proteinExistence type="predicted"/>
<accession>A0A1G9M8C9</accession>
<organism evidence="2 3">
    <name type="scientific">Glycomyces sambucus</name>
    <dbReference type="NCBI Taxonomy" id="380244"/>
    <lineage>
        <taxon>Bacteria</taxon>
        <taxon>Bacillati</taxon>
        <taxon>Actinomycetota</taxon>
        <taxon>Actinomycetes</taxon>
        <taxon>Glycomycetales</taxon>
        <taxon>Glycomycetaceae</taxon>
        <taxon>Glycomyces</taxon>
    </lineage>
</organism>
<dbReference type="Pfam" id="PF12680">
    <property type="entry name" value="SnoaL_2"/>
    <property type="match status" value="1"/>
</dbReference>
<dbReference type="Gene3D" id="3.10.450.50">
    <property type="match status" value="1"/>
</dbReference>
<dbReference type="InterPro" id="IPR032710">
    <property type="entry name" value="NTF2-like_dom_sf"/>
</dbReference>
<dbReference type="OrthoDB" id="3824180at2"/>
<dbReference type="SUPFAM" id="SSF54427">
    <property type="entry name" value="NTF2-like"/>
    <property type="match status" value="1"/>
</dbReference>
<evidence type="ECO:0000259" key="1">
    <source>
        <dbReference type="Pfam" id="PF12680"/>
    </source>
</evidence>
<gene>
    <name evidence="2" type="ORF">SAMN05216298_4902</name>
</gene>
<dbReference type="RefSeq" id="WP_091054065.1">
    <property type="nucleotide sequence ID" value="NZ_FNGF01000008.1"/>
</dbReference>
<reference evidence="3" key="1">
    <citation type="submission" date="2016-10" db="EMBL/GenBank/DDBJ databases">
        <authorList>
            <person name="Varghese N."/>
            <person name="Submissions S."/>
        </authorList>
    </citation>
    <scope>NUCLEOTIDE SEQUENCE [LARGE SCALE GENOMIC DNA]</scope>
    <source>
        <strain evidence="3">CGMCC 4.3147</strain>
    </source>
</reference>